<evidence type="ECO:0000313" key="4">
    <source>
        <dbReference type="Proteomes" id="UP000049979"/>
    </source>
</evidence>
<dbReference type="PANTHER" id="PTHR43581:SF2">
    <property type="entry name" value="EXCINUCLEASE ATPASE SUBUNIT"/>
    <property type="match status" value="1"/>
</dbReference>
<evidence type="ECO:0000313" key="3">
    <source>
        <dbReference type="EMBL" id="CRL39082.1"/>
    </source>
</evidence>
<dbReference type="InterPro" id="IPR014592">
    <property type="entry name" value="P-loop_UCP034888"/>
</dbReference>
<gene>
    <name evidence="3" type="ORF">M72_28931</name>
</gene>
<dbReference type="InterPro" id="IPR041685">
    <property type="entry name" value="AAA_GajA/Old/RecF-like"/>
</dbReference>
<dbReference type="PIRSF" id="PIRSF034888">
    <property type="entry name" value="P-loop_UCP034888"/>
    <property type="match status" value="1"/>
</dbReference>
<evidence type="ECO:0008006" key="5">
    <source>
        <dbReference type="Google" id="ProtNLM"/>
    </source>
</evidence>
<dbReference type="EMBL" id="CVRR01000020">
    <property type="protein sequence ID" value="CRL39082.1"/>
    <property type="molecule type" value="Genomic_DNA"/>
</dbReference>
<proteinExistence type="predicted"/>
<dbReference type="Pfam" id="PF13175">
    <property type="entry name" value="AAA_15"/>
    <property type="match status" value="2"/>
</dbReference>
<dbReference type="InterPro" id="IPR027417">
    <property type="entry name" value="P-loop_NTPase"/>
</dbReference>
<dbReference type="PANTHER" id="PTHR43581">
    <property type="entry name" value="ATP/GTP PHOSPHATASE"/>
    <property type="match status" value="1"/>
</dbReference>
<sequence>MIQTIHIKGLKCFDDVNVGFRKLNILAGANSIGKSTILQAILALVQSGKDGGKPFCGEYINIGKASELRNKYIGSDVIEIGVNEEYSLTIPDDIFWRKTGEFPAAELNVRYVSADRVGVRETYGQNIRGGDEIGIRCEYAYDYLAKHDMDPWQNNLMVYDETSKLTFGGQVNYWLEKILGYTVYAEEIERTTLIRVSYGKGDIGNGISPVNVGTGVSYIAEVIISALSCKKGDVLIIENPEIHLHPSAQTEFVLFLTHLAKCGIQIIVETHSDHIFNGVRTSVHKDYIDKEDVSIYFFQKKENGCSEPVLIELNDEGKVLNQKEGLFDQIKKDLDVILGW</sequence>
<dbReference type="InterPro" id="IPR051396">
    <property type="entry name" value="Bact_Antivir_Def_Nuclease"/>
</dbReference>
<evidence type="ECO:0000259" key="1">
    <source>
        <dbReference type="Pfam" id="PF12476"/>
    </source>
</evidence>
<organism evidence="3 4">
    <name type="scientific">Roseburia faecis</name>
    <dbReference type="NCBI Taxonomy" id="301302"/>
    <lineage>
        <taxon>Bacteria</taxon>
        <taxon>Bacillati</taxon>
        <taxon>Bacillota</taxon>
        <taxon>Clostridia</taxon>
        <taxon>Lachnospirales</taxon>
        <taxon>Lachnospiraceae</taxon>
        <taxon>Roseburia</taxon>
    </lineage>
</organism>
<dbReference type="Gene3D" id="3.40.50.300">
    <property type="entry name" value="P-loop containing nucleotide triphosphate hydrolases"/>
    <property type="match status" value="2"/>
</dbReference>
<accession>A0A0M6WNW0</accession>
<feature type="domain" description="Endonuclease GajA/Old nuclease/RecF-like AAA" evidence="2">
    <location>
        <begin position="195"/>
        <end position="275"/>
    </location>
</feature>
<feature type="domain" description="DUF3696" evidence="1">
    <location>
        <begin position="288"/>
        <end position="335"/>
    </location>
</feature>
<dbReference type="InterPro" id="IPR022532">
    <property type="entry name" value="DUF3696"/>
</dbReference>
<feature type="domain" description="Endonuclease GajA/Old nuclease/RecF-like AAA" evidence="2">
    <location>
        <begin position="1"/>
        <end position="87"/>
    </location>
</feature>
<name>A0A0M6WNW0_9FIRM</name>
<protein>
    <recommendedName>
        <fullName evidence="5">DUF3696 domain-containing protein</fullName>
    </recommendedName>
</protein>
<dbReference type="OrthoDB" id="308933at2"/>
<keyword evidence="4" id="KW-1185">Reference proteome</keyword>
<evidence type="ECO:0000259" key="2">
    <source>
        <dbReference type="Pfam" id="PF13175"/>
    </source>
</evidence>
<dbReference type="AlphaFoldDB" id="A0A0M6WNW0"/>
<dbReference type="Proteomes" id="UP000049979">
    <property type="component" value="Unassembled WGS sequence"/>
</dbReference>
<dbReference type="Pfam" id="PF12476">
    <property type="entry name" value="DUF3696"/>
    <property type="match status" value="1"/>
</dbReference>
<dbReference type="SUPFAM" id="SSF52540">
    <property type="entry name" value="P-loop containing nucleoside triphosphate hydrolases"/>
    <property type="match status" value="1"/>
</dbReference>
<dbReference type="RefSeq" id="WP_055067982.1">
    <property type="nucleotide sequence ID" value="NZ_CP173697.1"/>
</dbReference>
<reference evidence="4" key="1">
    <citation type="submission" date="2015-05" db="EMBL/GenBank/DDBJ databases">
        <authorList>
            <consortium name="Pathogen Informatics"/>
        </authorList>
    </citation>
    <scope>NUCLEOTIDE SEQUENCE [LARGE SCALE GENOMIC DNA]</scope>
    <source>
        <strain evidence="4">M72</strain>
    </source>
</reference>